<protein>
    <submittedName>
        <fullName evidence="1">Uncharacterized protein</fullName>
    </submittedName>
</protein>
<dbReference type="SUPFAM" id="SSF54909">
    <property type="entry name" value="Dimeric alpha+beta barrel"/>
    <property type="match status" value="1"/>
</dbReference>
<name>A0A5P2ANU5_STRVZ</name>
<evidence type="ECO:0000313" key="1">
    <source>
        <dbReference type="EMBL" id="QES18541.1"/>
    </source>
</evidence>
<dbReference type="RefSeq" id="WP_150264365.1">
    <property type="nucleotide sequence ID" value="NZ_CP029194.1"/>
</dbReference>
<dbReference type="EMBL" id="CP029194">
    <property type="protein sequence ID" value="QES18541.1"/>
    <property type="molecule type" value="Genomic_DNA"/>
</dbReference>
<accession>A0A5P2ANU5</accession>
<sequence length="103" mass="11948">MFALVYRWRVRPGKEQLLIDGWHRVTMAIHQECGSYGSRLHKADDGTWVAYARWPDRETREKCGTPDPEGEAMMREAILEYFPETRLTIVDDLLAEPEPEVVG</sequence>
<dbReference type="OrthoDB" id="6105906at2"/>
<gene>
    <name evidence="1" type="ORF">DEJ46_05095</name>
</gene>
<dbReference type="Gene3D" id="3.30.70.100">
    <property type="match status" value="1"/>
</dbReference>
<dbReference type="Proteomes" id="UP000324106">
    <property type="component" value="Chromosome"/>
</dbReference>
<organism evidence="1 2">
    <name type="scientific">Streptomyces venezuelae</name>
    <dbReference type="NCBI Taxonomy" id="54571"/>
    <lineage>
        <taxon>Bacteria</taxon>
        <taxon>Bacillati</taxon>
        <taxon>Actinomycetota</taxon>
        <taxon>Actinomycetes</taxon>
        <taxon>Kitasatosporales</taxon>
        <taxon>Streptomycetaceae</taxon>
        <taxon>Streptomyces</taxon>
    </lineage>
</organism>
<dbReference type="AlphaFoldDB" id="A0A5P2ANU5"/>
<dbReference type="InterPro" id="IPR011008">
    <property type="entry name" value="Dimeric_a/b-barrel"/>
</dbReference>
<evidence type="ECO:0000313" key="2">
    <source>
        <dbReference type="Proteomes" id="UP000324106"/>
    </source>
</evidence>
<proteinExistence type="predicted"/>
<reference evidence="1 2" key="1">
    <citation type="submission" date="2018-05" db="EMBL/GenBank/DDBJ databases">
        <title>Streptomyces venezuelae.</title>
        <authorList>
            <person name="Kim W."/>
            <person name="Lee N."/>
            <person name="Cho B.-K."/>
        </authorList>
    </citation>
    <scope>NUCLEOTIDE SEQUENCE [LARGE SCALE GENOMIC DNA]</scope>
    <source>
        <strain evidence="1 2">ATCC 15068</strain>
    </source>
</reference>